<dbReference type="AlphaFoldDB" id="A0A0G0LWB2"/>
<reference evidence="2 3" key="1">
    <citation type="journal article" date="2015" name="Nature">
        <title>rRNA introns, odd ribosomes, and small enigmatic genomes across a large radiation of phyla.</title>
        <authorList>
            <person name="Brown C.T."/>
            <person name="Hug L.A."/>
            <person name="Thomas B.C."/>
            <person name="Sharon I."/>
            <person name="Castelle C.J."/>
            <person name="Singh A."/>
            <person name="Wilkins M.J."/>
            <person name="Williams K.H."/>
            <person name="Banfield J.F."/>
        </authorList>
    </citation>
    <scope>NUCLEOTIDE SEQUENCE [LARGE SCALE GENOMIC DNA]</scope>
</reference>
<evidence type="ECO:0000256" key="1">
    <source>
        <dbReference type="SAM" id="Phobius"/>
    </source>
</evidence>
<evidence type="ECO:0000313" key="3">
    <source>
        <dbReference type="Proteomes" id="UP000033841"/>
    </source>
</evidence>
<organism evidence="2 3">
    <name type="scientific">Candidatus Shapirobacteria bacterium GW2011_GWE1_38_92</name>
    <dbReference type="NCBI Taxonomy" id="1618489"/>
    <lineage>
        <taxon>Bacteria</taxon>
        <taxon>Candidatus Shapironibacteriota</taxon>
    </lineage>
</organism>
<dbReference type="EMBL" id="LBVR01000005">
    <property type="protein sequence ID" value="KKQ92310.1"/>
    <property type="molecule type" value="Genomic_DNA"/>
</dbReference>
<feature type="transmembrane region" description="Helical" evidence="1">
    <location>
        <begin position="52"/>
        <end position="68"/>
    </location>
</feature>
<feature type="transmembrane region" description="Helical" evidence="1">
    <location>
        <begin position="26"/>
        <end position="46"/>
    </location>
</feature>
<gene>
    <name evidence="2" type="ORF">UT14_C0005G0007</name>
</gene>
<keyword evidence="1" id="KW-1133">Transmembrane helix</keyword>
<evidence type="ECO:0008006" key="4">
    <source>
        <dbReference type="Google" id="ProtNLM"/>
    </source>
</evidence>
<accession>A0A0G0LWB2</accession>
<proteinExistence type="predicted"/>
<name>A0A0G0LWB2_9BACT</name>
<keyword evidence="1" id="KW-0812">Transmembrane</keyword>
<protein>
    <recommendedName>
        <fullName evidence="4">PrgI family protein</fullName>
    </recommendedName>
</protein>
<keyword evidence="1" id="KW-0472">Membrane</keyword>
<dbReference type="Proteomes" id="UP000033841">
    <property type="component" value="Unassembled WGS sequence"/>
</dbReference>
<sequence length="71" mass="7685">MEQHPIPQHITSYEFKLVGEMTLKQFGKAAGGVVIALLINASGLIFFVKWPLIVIAAGGGLAMAFVPFQDR</sequence>
<evidence type="ECO:0000313" key="2">
    <source>
        <dbReference type="EMBL" id="KKQ92310.1"/>
    </source>
</evidence>
<comment type="caution">
    <text evidence="2">The sequence shown here is derived from an EMBL/GenBank/DDBJ whole genome shotgun (WGS) entry which is preliminary data.</text>
</comment>